<dbReference type="Gene3D" id="3.40.50.150">
    <property type="entry name" value="Vaccinia Virus protein VP39"/>
    <property type="match status" value="1"/>
</dbReference>
<name>A0ABS0H2P5_9ACTN</name>
<dbReference type="EMBL" id="JADPUN010000247">
    <property type="protein sequence ID" value="MBF9132733.1"/>
    <property type="molecule type" value="Genomic_DNA"/>
</dbReference>
<dbReference type="InterPro" id="IPR006764">
    <property type="entry name" value="SAM_dep_MeTrfase_SAV2177_type"/>
</dbReference>
<dbReference type="SUPFAM" id="SSF53335">
    <property type="entry name" value="S-adenosyl-L-methionine-dependent methyltransferases"/>
    <property type="match status" value="1"/>
</dbReference>
<evidence type="ECO:0000313" key="1">
    <source>
        <dbReference type="EMBL" id="MBF9132733.1"/>
    </source>
</evidence>
<keyword evidence="1" id="KW-0489">Methyltransferase</keyword>
<sequence length="266" mass="29265">MSSRTADPDEAPRLDTSVAHRARVWDWWLGGKDNFHVDRVAGARVKEIFPEVVAVARADREFLARVVRFLVDAGVRQFLDIGTGLPRADNTHSLAQRHAPESRVVYVDNDPLVLVHARALLTGGPEGAIDYIDADVRNPDRILHAAQATLNFSEPVGVLMLGVLNFVLDDTEAHRVVHGLMNAVSSGSYLAVTHPTHELGGDANREAMKYWNAHATPPIRTRGGNEIRRLIDDLTILDPGLVSCARWRNDADAPSVPQYAAVCRKP</sequence>
<accession>A0ABS0H2P5</accession>
<reference evidence="1 2" key="1">
    <citation type="submission" date="2020-11" db="EMBL/GenBank/DDBJ databases">
        <title>A novel isolate from a Black sea contaminated sediment with potential to produce alkanes: Plantactinospora alkalitolerans sp. nov.</title>
        <authorList>
            <person name="Carro L."/>
            <person name="Veyisoglu A."/>
            <person name="Guven K."/>
            <person name="Schumann P."/>
            <person name="Klenk H.-P."/>
            <person name="Sahin N."/>
        </authorList>
    </citation>
    <scope>NUCLEOTIDE SEQUENCE [LARGE SCALE GENOMIC DNA]</scope>
    <source>
        <strain evidence="1 2">S1510</strain>
    </source>
</reference>
<dbReference type="Proteomes" id="UP000638560">
    <property type="component" value="Unassembled WGS sequence"/>
</dbReference>
<keyword evidence="1" id="KW-0808">Transferase</keyword>
<keyword evidence="2" id="KW-1185">Reference proteome</keyword>
<comment type="caution">
    <text evidence="1">The sequence shown here is derived from an EMBL/GenBank/DDBJ whole genome shotgun (WGS) entry which is preliminary data.</text>
</comment>
<protein>
    <submittedName>
        <fullName evidence="1">SAM-dependent methyltransferase</fullName>
    </submittedName>
</protein>
<dbReference type="PIRSF" id="PIRSF017393">
    <property type="entry name" value="MTase_SAV2177"/>
    <property type="match status" value="1"/>
</dbReference>
<gene>
    <name evidence="1" type="ORF">I0C86_27810</name>
</gene>
<dbReference type="GO" id="GO:0032259">
    <property type="term" value="P:methylation"/>
    <property type="evidence" value="ECO:0007669"/>
    <property type="project" value="UniProtKB-KW"/>
</dbReference>
<dbReference type="GO" id="GO:0008168">
    <property type="term" value="F:methyltransferase activity"/>
    <property type="evidence" value="ECO:0007669"/>
    <property type="project" value="UniProtKB-KW"/>
</dbReference>
<proteinExistence type="predicted"/>
<dbReference type="InterPro" id="IPR029063">
    <property type="entry name" value="SAM-dependent_MTases_sf"/>
</dbReference>
<organism evidence="1 2">
    <name type="scientific">Plantactinospora alkalitolerans</name>
    <dbReference type="NCBI Taxonomy" id="2789879"/>
    <lineage>
        <taxon>Bacteria</taxon>
        <taxon>Bacillati</taxon>
        <taxon>Actinomycetota</taxon>
        <taxon>Actinomycetes</taxon>
        <taxon>Micromonosporales</taxon>
        <taxon>Micromonosporaceae</taxon>
        <taxon>Plantactinospora</taxon>
    </lineage>
</organism>
<evidence type="ECO:0000313" key="2">
    <source>
        <dbReference type="Proteomes" id="UP000638560"/>
    </source>
</evidence>
<dbReference type="Pfam" id="PF04672">
    <property type="entry name" value="Methyltransf_19"/>
    <property type="match status" value="1"/>
</dbReference>